<evidence type="ECO:0000313" key="3">
    <source>
        <dbReference type="Proteomes" id="UP001583177"/>
    </source>
</evidence>
<protein>
    <recommendedName>
        <fullName evidence="4">Protein kinase domain-containing protein</fullName>
    </recommendedName>
</protein>
<keyword evidence="3" id="KW-1185">Reference proteome</keyword>
<evidence type="ECO:0000313" key="2">
    <source>
        <dbReference type="EMBL" id="KAL1856329.1"/>
    </source>
</evidence>
<evidence type="ECO:0000256" key="1">
    <source>
        <dbReference type="SAM" id="MobiDB-lite"/>
    </source>
</evidence>
<proteinExistence type="predicted"/>
<reference evidence="2 3" key="1">
    <citation type="journal article" date="2024" name="IMA Fungus">
        <title>IMA Genome - F19 : A genome assembly and annotation guide to empower mycologists, including annotated draft genome sequences of Ceratocystis pirilliformis, Diaporthe australafricana, Fusarium ophioides, Paecilomyces lecythidis, and Sporothrix stenoceras.</title>
        <authorList>
            <person name="Aylward J."/>
            <person name="Wilson A.M."/>
            <person name="Visagie C.M."/>
            <person name="Spraker J."/>
            <person name="Barnes I."/>
            <person name="Buitendag C."/>
            <person name="Ceriani C."/>
            <person name="Del Mar Angel L."/>
            <person name="du Plessis D."/>
            <person name="Fuchs T."/>
            <person name="Gasser K."/>
            <person name="Kramer D."/>
            <person name="Li W."/>
            <person name="Munsamy K."/>
            <person name="Piso A."/>
            <person name="Price J.L."/>
            <person name="Sonnekus B."/>
            <person name="Thomas C."/>
            <person name="van der Nest A."/>
            <person name="van Dijk A."/>
            <person name="van Heerden A."/>
            <person name="van Vuuren N."/>
            <person name="Yilmaz N."/>
            <person name="Duong T.A."/>
            <person name="van der Merwe N.A."/>
            <person name="Wingfield M.J."/>
            <person name="Wingfield B.D."/>
        </authorList>
    </citation>
    <scope>NUCLEOTIDE SEQUENCE [LARGE SCALE GENOMIC DNA]</scope>
    <source>
        <strain evidence="2 3">CMW 18300</strain>
    </source>
</reference>
<sequence>MPQSEAVVSSFPDHNESFTAGQETAQLNITAPIAIGAARGSQVVTVTVTRVVANGFDESFEAVAKIYDPLYYSFKSDLAHRPQDCVQAAENDYNNEVTAYEFLQSISQTGLFAPEYHGSWAFTLPITVRGQSSTRTIRMILIEPLKGTSILSTRVRNDHDKRKALDSFHYPEGYRLEVLAHAMDGYVRLLRKRLIQGDFAARNVMLVPQSADAPEDTVCGFIMPRIVLIDYNNARIIENMTLEETKRLPVNSARVFSGEYMWDDFPGWVPHEWENATLQQEWLMKRFTGPGRDELYLPVPPGDGVIASQETLRSPGPSATTGIGPHTESKASGEREPYIPVAVPPRTSFGIGRVDERGDTLFLAAGTFQRIRDKHKARLEEHENIKTEQIESTEGQKVASEQP</sequence>
<dbReference type="Proteomes" id="UP001583177">
    <property type="component" value="Unassembled WGS sequence"/>
</dbReference>
<gene>
    <name evidence="2" type="ORF">Daus18300_010814</name>
</gene>
<organism evidence="2 3">
    <name type="scientific">Diaporthe australafricana</name>
    <dbReference type="NCBI Taxonomy" id="127596"/>
    <lineage>
        <taxon>Eukaryota</taxon>
        <taxon>Fungi</taxon>
        <taxon>Dikarya</taxon>
        <taxon>Ascomycota</taxon>
        <taxon>Pezizomycotina</taxon>
        <taxon>Sordariomycetes</taxon>
        <taxon>Sordariomycetidae</taxon>
        <taxon>Diaporthales</taxon>
        <taxon>Diaporthaceae</taxon>
        <taxon>Diaporthe</taxon>
    </lineage>
</organism>
<feature type="region of interest" description="Disordered" evidence="1">
    <location>
        <begin position="313"/>
        <end position="335"/>
    </location>
</feature>
<comment type="caution">
    <text evidence="2">The sequence shown here is derived from an EMBL/GenBank/DDBJ whole genome shotgun (WGS) entry which is preliminary data.</text>
</comment>
<accession>A0ABR3W8U2</accession>
<feature type="region of interest" description="Disordered" evidence="1">
    <location>
        <begin position="379"/>
        <end position="403"/>
    </location>
</feature>
<dbReference type="EMBL" id="JAWRVE010000123">
    <property type="protein sequence ID" value="KAL1856329.1"/>
    <property type="molecule type" value="Genomic_DNA"/>
</dbReference>
<evidence type="ECO:0008006" key="4">
    <source>
        <dbReference type="Google" id="ProtNLM"/>
    </source>
</evidence>
<name>A0ABR3W8U2_9PEZI</name>
<feature type="compositionally biased region" description="Polar residues" evidence="1">
    <location>
        <begin position="390"/>
        <end position="403"/>
    </location>
</feature>
<feature type="compositionally biased region" description="Basic and acidic residues" evidence="1">
    <location>
        <begin position="379"/>
        <end position="389"/>
    </location>
</feature>